<keyword evidence="4" id="KW-1185">Reference proteome</keyword>
<reference evidence="4" key="1">
    <citation type="journal article" date="2010" name="Nat. Biotechnol.">
        <title>Draft genome sequence of the oilseed species Ricinus communis.</title>
        <authorList>
            <person name="Chan A.P."/>
            <person name="Crabtree J."/>
            <person name="Zhao Q."/>
            <person name="Lorenzi H."/>
            <person name="Orvis J."/>
            <person name="Puiu D."/>
            <person name="Melake-Berhan A."/>
            <person name="Jones K.M."/>
            <person name="Redman J."/>
            <person name="Chen G."/>
            <person name="Cahoon E.B."/>
            <person name="Gedil M."/>
            <person name="Stanke M."/>
            <person name="Haas B.J."/>
            <person name="Wortman J.R."/>
            <person name="Fraser-Liggett C.M."/>
            <person name="Ravel J."/>
            <person name="Rabinowicz P.D."/>
        </authorList>
    </citation>
    <scope>NUCLEOTIDE SEQUENCE [LARGE SCALE GENOMIC DNA]</scope>
    <source>
        <strain evidence="4">cv. Hale</strain>
    </source>
</reference>
<organism evidence="3 4">
    <name type="scientific">Ricinus communis</name>
    <name type="common">Castor bean</name>
    <dbReference type="NCBI Taxonomy" id="3988"/>
    <lineage>
        <taxon>Eukaryota</taxon>
        <taxon>Viridiplantae</taxon>
        <taxon>Streptophyta</taxon>
        <taxon>Embryophyta</taxon>
        <taxon>Tracheophyta</taxon>
        <taxon>Spermatophyta</taxon>
        <taxon>Magnoliopsida</taxon>
        <taxon>eudicotyledons</taxon>
        <taxon>Gunneridae</taxon>
        <taxon>Pentapetalae</taxon>
        <taxon>rosids</taxon>
        <taxon>fabids</taxon>
        <taxon>Malpighiales</taxon>
        <taxon>Euphorbiaceae</taxon>
        <taxon>Acalyphoideae</taxon>
        <taxon>Acalypheae</taxon>
        <taxon>Ricinus</taxon>
    </lineage>
</organism>
<evidence type="ECO:0000259" key="2">
    <source>
        <dbReference type="Pfam" id="PF25397"/>
    </source>
</evidence>
<dbReference type="FunCoup" id="B9SQX1">
    <property type="interactions" value="470"/>
</dbReference>
<protein>
    <recommendedName>
        <fullName evidence="2">DUF7887 domain-containing protein</fullName>
    </recommendedName>
</protein>
<dbReference type="STRING" id="3988.B9SQX1"/>
<dbReference type="KEGG" id="rcu:8265767"/>
<gene>
    <name evidence="3" type="ORF">RCOM_1405180</name>
</gene>
<proteinExistence type="predicted"/>
<dbReference type="InParanoid" id="B9SQX1"/>
<dbReference type="InterPro" id="IPR057209">
    <property type="entry name" value="DUF7887"/>
</dbReference>
<evidence type="ECO:0000313" key="4">
    <source>
        <dbReference type="Proteomes" id="UP000008311"/>
    </source>
</evidence>
<keyword evidence="1" id="KW-0812">Transmembrane</keyword>
<evidence type="ECO:0000313" key="3">
    <source>
        <dbReference type="EMBL" id="EEF33983.1"/>
    </source>
</evidence>
<dbReference type="AlphaFoldDB" id="B9SQX1"/>
<accession>B9SQX1</accession>
<dbReference type="EMBL" id="EQ974091">
    <property type="protein sequence ID" value="EEF33983.1"/>
    <property type="molecule type" value="Genomic_DNA"/>
</dbReference>
<feature type="transmembrane region" description="Helical" evidence="1">
    <location>
        <begin position="67"/>
        <end position="85"/>
    </location>
</feature>
<dbReference type="PANTHER" id="PTHR38389">
    <property type="entry name" value="DNA-DIRECTED RNA POLYMERASE SUBUNIT BETA"/>
    <property type="match status" value="1"/>
</dbReference>
<feature type="domain" description="DUF7887" evidence="2">
    <location>
        <begin position="64"/>
        <end position="124"/>
    </location>
</feature>
<evidence type="ECO:0000256" key="1">
    <source>
        <dbReference type="SAM" id="Phobius"/>
    </source>
</evidence>
<keyword evidence="1" id="KW-1133">Transmembrane helix</keyword>
<sequence length="127" mass="13925">MAAMKTTLFFNNSLSSSSSSSSLPYHPTKKNGQKYIIITVAKKKDSPENSRTQQQNSILPLKISYRALAKSAIAVFGLGFIDAGYSGDWSRIGVISKESEDLLKLAAFAVIPLCIFLIFSISREQET</sequence>
<dbReference type="PANTHER" id="PTHR38389:SF1">
    <property type="entry name" value="DNA-DIRECTED RNA POLYMERASE SUBUNIT BETA"/>
    <property type="match status" value="1"/>
</dbReference>
<dbReference type="OrthoDB" id="1937164at2759"/>
<name>B9SQX1_RICCO</name>
<dbReference type="eggNOG" id="ENOG502S7II">
    <property type="taxonomic scope" value="Eukaryota"/>
</dbReference>
<dbReference type="Pfam" id="PF25397">
    <property type="entry name" value="DUF7887"/>
    <property type="match status" value="1"/>
</dbReference>
<dbReference type="Proteomes" id="UP000008311">
    <property type="component" value="Unassembled WGS sequence"/>
</dbReference>
<feature type="transmembrane region" description="Helical" evidence="1">
    <location>
        <begin position="105"/>
        <end position="122"/>
    </location>
</feature>
<keyword evidence="1" id="KW-0472">Membrane</keyword>